<dbReference type="Proteomes" id="UP001500037">
    <property type="component" value="Unassembled WGS sequence"/>
</dbReference>
<proteinExistence type="predicted"/>
<name>A0ABN1T8K7_9ACTN</name>
<evidence type="ECO:0000313" key="3">
    <source>
        <dbReference type="Proteomes" id="UP001500037"/>
    </source>
</evidence>
<gene>
    <name evidence="2" type="ORF">GCM10009665_76510</name>
</gene>
<sequence>MSAKAAALAWIRRWCDSSSCGGARRTGAAGAARSGWVGGPAAVLREAFGAGPGRRRPEPRTLGKCADRPGGRALRWIAPPGRATPLAEPRWRPAGPGGMPSDQAPRAIRPGVGLVHLYLTP</sequence>
<accession>A0ABN1T8K7</accession>
<dbReference type="EMBL" id="BAAALF010000320">
    <property type="protein sequence ID" value="GAA1069281.1"/>
    <property type="molecule type" value="Genomic_DNA"/>
</dbReference>
<feature type="compositionally biased region" description="Basic and acidic residues" evidence="1">
    <location>
        <begin position="55"/>
        <end position="70"/>
    </location>
</feature>
<evidence type="ECO:0000313" key="2">
    <source>
        <dbReference type="EMBL" id="GAA1069281.1"/>
    </source>
</evidence>
<evidence type="ECO:0000256" key="1">
    <source>
        <dbReference type="SAM" id="MobiDB-lite"/>
    </source>
</evidence>
<comment type="caution">
    <text evidence="2">The sequence shown here is derived from an EMBL/GenBank/DDBJ whole genome shotgun (WGS) entry which is preliminary data.</text>
</comment>
<protein>
    <submittedName>
        <fullName evidence="2">Uncharacterized protein</fullName>
    </submittedName>
</protein>
<feature type="region of interest" description="Disordered" evidence="1">
    <location>
        <begin position="49"/>
        <end position="107"/>
    </location>
</feature>
<organism evidence="2 3">
    <name type="scientific">Kitasatospora nipponensis</name>
    <dbReference type="NCBI Taxonomy" id="258049"/>
    <lineage>
        <taxon>Bacteria</taxon>
        <taxon>Bacillati</taxon>
        <taxon>Actinomycetota</taxon>
        <taxon>Actinomycetes</taxon>
        <taxon>Kitasatosporales</taxon>
        <taxon>Streptomycetaceae</taxon>
        <taxon>Kitasatospora</taxon>
    </lineage>
</organism>
<reference evidence="2 3" key="1">
    <citation type="journal article" date="2019" name="Int. J. Syst. Evol. Microbiol.">
        <title>The Global Catalogue of Microorganisms (GCM) 10K type strain sequencing project: providing services to taxonomists for standard genome sequencing and annotation.</title>
        <authorList>
            <consortium name="The Broad Institute Genomics Platform"/>
            <consortium name="The Broad Institute Genome Sequencing Center for Infectious Disease"/>
            <person name="Wu L."/>
            <person name="Ma J."/>
        </authorList>
    </citation>
    <scope>NUCLEOTIDE SEQUENCE [LARGE SCALE GENOMIC DNA]</scope>
    <source>
        <strain evidence="2 3">JCM 13004</strain>
    </source>
</reference>
<keyword evidence="3" id="KW-1185">Reference proteome</keyword>